<dbReference type="SUPFAM" id="SSF81321">
    <property type="entry name" value="Family A G protein-coupled receptor-like"/>
    <property type="match status" value="1"/>
</dbReference>
<name>A0AAN8PFT5_PATCE</name>
<dbReference type="GO" id="GO:0007166">
    <property type="term" value="P:cell surface receptor signaling pathway"/>
    <property type="evidence" value="ECO:0007669"/>
    <property type="project" value="InterPro"/>
</dbReference>
<feature type="transmembrane region" description="Helical" evidence="5">
    <location>
        <begin position="683"/>
        <end position="703"/>
    </location>
</feature>
<evidence type="ECO:0000256" key="5">
    <source>
        <dbReference type="SAM" id="Phobius"/>
    </source>
</evidence>
<evidence type="ECO:0000256" key="3">
    <source>
        <dbReference type="ARBA" id="ARBA00022989"/>
    </source>
</evidence>
<keyword evidence="9" id="KW-1185">Reference proteome</keyword>
<feature type="transmembrane region" description="Helical" evidence="5">
    <location>
        <begin position="767"/>
        <end position="789"/>
    </location>
</feature>
<evidence type="ECO:0000259" key="7">
    <source>
        <dbReference type="PROSITE" id="PS50261"/>
    </source>
</evidence>
<comment type="caution">
    <text evidence="8">The sequence shown here is derived from an EMBL/GenBank/DDBJ whole genome shotgun (WGS) entry which is preliminary data.</text>
</comment>
<evidence type="ECO:0000256" key="6">
    <source>
        <dbReference type="SAM" id="SignalP"/>
    </source>
</evidence>
<reference evidence="8 9" key="1">
    <citation type="submission" date="2024-01" db="EMBL/GenBank/DDBJ databases">
        <title>The genome of the rayed Mediterranean limpet Patella caerulea (Linnaeus, 1758).</title>
        <authorList>
            <person name="Anh-Thu Weber A."/>
            <person name="Halstead-Nussloch G."/>
        </authorList>
    </citation>
    <scope>NUCLEOTIDE SEQUENCE [LARGE SCALE GENOMIC DNA]</scope>
    <source>
        <strain evidence="8">AATW-2023a</strain>
        <tissue evidence="8">Whole specimen</tissue>
    </source>
</reference>
<keyword evidence="6" id="KW-0732">Signal</keyword>
<evidence type="ECO:0000313" key="8">
    <source>
        <dbReference type="EMBL" id="KAK6177897.1"/>
    </source>
</evidence>
<dbReference type="EMBL" id="JAZGQO010000009">
    <property type="protein sequence ID" value="KAK6177897.1"/>
    <property type="molecule type" value="Genomic_DNA"/>
</dbReference>
<proteinExistence type="predicted"/>
<dbReference type="AlphaFoldDB" id="A0AAN8PFT5"/>
<feature type="signal peptide" evidence="6">
    <location>
        <begin position="1"/>
        <end position="28"/>
    </location>
</feature>
<feature type="chain" id="PRO_5042834268" description="G-protein coupled receptors family 2 profile 2 domain-containing protein" evidence="6">
    <location>
        <begin position="29"/>
        <end position="919"/>
    </location>
</feature>
<dbReference type="Gene3D" id="1.20.1070.10">
    <property type="entry name" value="Rhodopsin 7-helix transmembrane proteins"/>
    <property type="match status" value="1"/>
</dbReference>
<evidence type="ECO:0000313" key="9">
    <source>
        <dbReference type="Proteomes" id="UP001347796"/>
    </source>
</evidence>
<feature type="transmembrane region" description="Helical" evidence="5">
    <location>
        <begin position="724"/>
        <end position="745"/>
    </location>
</feature>
<organism evidence="8 9">
    <name type="scientific">Patella caerulea</name>
    <name type="common">Rayed Mediterranean limpet</name>
    <dbReference type="NCBI Taxonomy" id="87958"/>
    <lineage>
        <taxon>Eukaryota</taxon>
        <taxon>Metazoa</taxon>
        <taxon>Spiralia</taxon>
        <taxon>Lophotrochozoa</taxon>
        <taxon>Mollusca</taxon>
        <taxon>Gastropoda</taxon>
        <taxon>Patellogastropoda</taxon>
        <taxon>Patelloidea</taxon>
        <taxon>Patellidae</taxon>
        <taxon>Patella</taxon>
    </lineage>
</organism>
<feature type="transmembrane region" description="Helical" evidence="5">
    <location>
        <begin position="613"/>
        <end position="638"/>
    </location>
</feature>
<dbReference type="InterPro" id="IPR000832">
    <property type="entry name" value="GPCR_2_secretin-like"/>
</dbReference>
<feature type="transmembrane region" description="Helical" evidence="5">
    <location>
        <begin position="810"/>
        <end position="828"/>
    </location>
</feature>
<comment type="subcellular location">
    <subcellularLocation>
        <location evidence="1">Membrane</location>
        <topology evidence="1">Multi-pass membrane protein</topology>
    </subcellularLocation>
</comment>
<evidence type="ECO:0000256" key="2">
    <source>
        <dbReference type="ARBA" id="ARBA00022692"/>
    </source>
</evidence>
<evidence type="ECO:0000256" key="1">
    <source>
        <dbReference type="ARBA" id="ARBA00004141"/>
    </source>
</evidence>
<dbReference type="GO" id="GO:0004930">
    <property type="term" value="F:G protein-coupled receptor activity"/>
    <property type="evidence" value="ECO:0007669"/>
    <property type="project" value="InterPro"/>
</dbReference>
<keyword evidence="2 5" id="KW-0812">Transmembrane</keyword>
<dbReference type="PANTHER" id="PTHR45902">
    <property type="entry name" value="LATROPHILIN RECEPTOR-LIKE PROTEIN A"/>
    <property type="match status" value="1"/>
</dbReference>
<dbReference type="InterPro" id="IPR017981">
    <property type="entry name" value="GPCR_2-like_7TM"/>
</dbReference>
<feature type="domain" description="G-protein coupled receptors family 2 profile 2" evidence="7">
    <location>
        <begin position="613"/>
        <end position="859"/>
    </location>
</feature>
<dbReference type="PANTHER" id="PTHR45902:SF1">
    <property type="entry name" value="LATROPHILIN RECEPTOR-LIKE PROTEIN A"/>
    <property type="match status" value="1"/>
</dbReference>
<dbReference type="GO" id="GO:0016020">
    <property type="term" value="C:membrane"/>
    <property type="evidence" value="ECO:0007669"/>
    <property type="project" value="UniProtKB-SubCell"/>
</dbReference>
<dbReference type="PROSITE" id="PS50261">
    <property type="entry name" value="G_PROTEIN_RECEP_F2_4"/>
    <property type="match status" value="1"/>
</dbReference>
<protein>
    <recommendedName>
        <fullName evidence="7">G-protein coupled receptors family 2 profile 2 domain-containing protein</fullName>
    </recommendedName>
</protein>
<dbReference type="Pfam" id="PF00002">
    <property type="entry name" value="7tm_2"/>
    <property type="match status" value="1"/>
</dbReference>
<dbReference type="CDD" id="cd15039">
    <property type="entry name" value="7tmB3_Methuselah-like"/>
    <property type="match status" value="1"/>
</dbReference>
<evidence type="ECO:0000256" key="4">
    <source>
        <dbReference type="ARBA" id="ARBA00023136"/>
    </source>
</evidence>
<keyword evidence="4 5" id="KW-0472">Membrane</keyword>
<dbReference type="InterPro" id="IPR053231">
    <property type="entry name" value="GPCR_LN-TM7"/>
</dbReference>
<keyword evidence="3 5" id="KW-1133">Transmembrane helix</keyword>
<gene>
    <name evidence="8" type="ORF">SNE40_012771</name>
</gene>
<sequence>MTVLTMAGVTRLLASIIVLCGQLNTCVSQSRQGPPGPFEYVRGNHSDFESKAMYLQGQYCDRVCEERFKSLKGRNPRCAPCFCDDDCYHFGDCCPDKILFDKTPNITTSREYGCIPIKFYKNSKDYTKVIDECPETYTNQGVISNCYNNNSLHWKYIKPVTDPNTKLNFRNKYCAICNNVFDTFGWSTQTDCSESSAYGTSTNPEDIYFTVLNSDKCSLSFKSDIGGERSCSPVFKPFYSRCNETGRWSFYDKDVDRACHLYTNVVDGIYKNLFCRICNEDVYWRDMMKESSSYVVFASYSLSTLLDLRDDDEFQVPLRTPSRASISANAVCGDDELMDPVSCECMKKACSDQEILVDGGCQSVFLKSNNVGYKVCLQVNGTFNNSFLVPPENILSRYVHFNFPPWTNATAIVTSVSILPITMEMCTPGIVDIDLKVGIKIVFTLPVNTDEKQVELLTKAQNFGEDSSGDGFNMKTVAVENCDTAPIPKTIPVGTECMYMNQVAFTHDMPLIREVALLLTHAEFHNLNKLMTCTQVLVNSTQVVHNAIYKTVTLLHNDLTLTDGEFESRGEYFAVCSDDYLRQTSVDSCLSSFLLRENNLTKYNAFKHTTTTIGITSVVCTCISLLFLIITLIFYCAIKTLRNVVGVNVMGLIVTLFVAQIIYEFGLEMTDYPKLCQAVGILIHYFWLSSTFWMNACTFILFLKLTYPLTTQTFTTVRIFKRCFIYSTLSPLIIVGITLGVNYGMDGNCGYGGTYSCYIRSVNERRFAFALPLGLLILFNISLFSYTFIKMRASWIDSARNREHKINILACLKLSVITGASWIFAFVYEATKAVIFAYFFTILVGAQGIVIFLAFIGNKRLCLLFAVKTRGKSYSNSSGYTAQRQYIKNFANESPQTSLTLVKSNSDQENSKRKENNRV</sequence>
<accession>A0AAN8PFT5</accession>
<dbReference type="Proteomes" id="UP001347796">
    <property type="component" value="Unassembled WGS sequence"/>
</dbReference>
<feature type="transmembrane region" description="Helical" evidence="5">
    <location>
        <begin position="834"/>
        <end position="856"/>
    </location>
</feature>
<feature type="transmembrane region" description="Helical" evidence="5">
    <location>
        <begin position="645"/>
        <end position="663"/>
    </location>
</feature>